<dbReference type="Proteomes" id="UP000588083">
    <property type="component" value="Unassembled WGS sequence"/>
</dbReference>
<dbReference type="AlphaFoldDB" id="A0A6V8PF08"/>
<dbReference type="InterPro" id="IPR000771">
    <property type="entry name" value="FBA_II"/>
</dbReference>
<dbReference type="Pfam" id="PF01116">
    <property type="entry name" value="F_bP_aldolase"/>
    <property type="match status" value="1"/>
</dbReference>
<dbReference type="EMBL" id="BLRZ01000010">
    <property type="protein sequence ID" value="GFP29426.1"/>
    <property type="molecule type" value="Genomic_DNA"/>
</dbReference>
<dbReference type="SUPFAM" id="SSF51569">
    <property type="entry name" value="Aldolase"/>
    <property type="match status" value="1"/>
</dbReference>
<dbReference type="InterPro" id="IPR013785">
    <property type="entry name" value="Aldolase_TIM"/>
</dbReference>
<accession>A0A6V8PF08</accession>
<proteinExistence type="predicted"/>
<comment type="cofactor">
    <cofactor evidence="1">
        <name>Zn(2+)</name>
        <dbReference type="ChEBI" id="CHEBI:29105"/>
    </cofactor>
</comment>
<dbReference type="GO" id="GO:0008270">
    <property type="term" value="F:zinc ion binding"/>
    <property type="evidence" value="ECO:0007669"/>
    <property type="project" value="InterPro"/>
</dbReference>
<comment type="caution">
    <text evidence="3">The sequence shown here is derived from an EMBL/GenBank/DDBJ whole genome shotgun (WGS) entry which is preliminary data.</text>
</comment>
<gene>
    <name evidence="3" type="ORF">HKBW3S34_00346</name>
</gene>
<evidence type="ECO:0000256" key="2">
    <source>
        <dbReference type="SAM" id="MobiDB-lite"/>
    </source>
</evidence>
<evidence type="ECO:0000313" key="3">
    <source>
        <dbReference type="EMBL" id="GFP29426.1"/>
    </source>
</evidence>
<dbReference type="GO" id="GO:0016832">
    <property type="term" value="F:aldehyde-lyase activity"/>
    <property type="evidence" value="ECO:0007669"/>
    <property type="project" value="InterPro"/>
</dbReference>
<keyword evidence="4" id="KW-1185">Reference proteome</keyword>
<sequence>MTLVSMPNLLAEAEKGGYAVGYFEAWNLQSLEAVMDAAEETRSPVILGFGGGFLENPQRADSPRLGLHAPGRSGGGHASRHSHCGRRP</sequence>
<evidence type="ECO:0000256" key="1">
    <source>
        <dbReference type="ARBA" id="ARBA00001947"/>
    </source>
</evidence>
<feature type="compositionally biased region" description="Basic residues" evidence="2">
    <location>
        <begin position="78"/>
        <end position="88"/>
    </location>
</feature>
<name>A0A6V8PF08_9ACTN</name>
<evidence type="ECO:0000313" key="4">
    <source>
        <dbReference type="Proteomes" id="UP000588083"/>
    </source>
</evidence>
<organism evidence="3 4">
    <name type="scientific">Candidatus Hakubella thermalkaliphila</name>
    <dbReference type="NCBI Taxonomy" id="2754717"/>
    <lineage>
        <taxon>Bacteria</taxon>
        <taxon>Bacillati</taxon>
        <taxon>Actinomycetota</taxon>
        <taxon>Actinomycetota incertae sedis</taxon>
        <taxon>Candidatus Hakubellales</taxon>
        <taxon>Candidatus Hakubellaceae</taxon>
        <taxon>Candidatus Hakubella</taxon>
    </lineage>
</organism>
<feature type="non-terminal residue" evidence="3">
    <location>
        <position position="88"/>
    </location>
</feature>
<dbReference type="GO" id="GO:0005975">
    <property type="term" value="P:carbohydrate metabolic process"/>
    <property type="evidence" value="ECO:0007669"/>
    <property type="project" value="InterPro"/>
</dbReference>
<dbReference type="Gene3D" id="3.20.20.70">
    <property type="entry name" value="Aldolase class I"/>
    <property type="match status" value="1"/>
</dbReference>
<feature type="region of interest" description="Disordered" evidence="2">
    <location>
        <begin position="59"/>
        <end position="88"/>
    </location>
</feature>
<reference evidence="3 4" key="1">
    <citation type="journal article" date="2020" name="Front. Microbiol.">
        <title>Single-cell genomics of novel Actinobacteria with the Wood-Ljungdahl pathway discovered in a serpentinizing system.</title>
        <authorList>
            <person name="Merino N."/>
            <person name="Kawai M."/>
            <person name="Boyd E.S."/>
            <person name="Colman D.R."/>
            <person name="McGlynn S.E."/>
            <person name="Nealson K.H."/>
            <person name="Kurokawa K."/>
            <person name="Hongoh Y."/>
        </authorList>
    </citation>
    <scope>NUCLEOTIDE SEQUENCE [LARGE SCALE GENOMIC DNA]</scope>
    <source>
        <strain evidence="3 4">S34</strain>
    </source>
</reference>
<evidence type="ECO:0008006" key="5">
    <source>
        <dbReference type="Google" id="ProtNLM"/>
    </source>
</evidence>
<protein>
    <recommendedName>
        <fullName evidence="5">Fructose-bisphosphate aldolase, class II</fullName>
    </recommendedName>
</protein>